<gene>
    <name evidence="1" type="ORF">M9Y10_032822</name>
</gene>
<keyword evidence="2" id="KW-1185">Reference proteome</keyword>
<organism evidence="1 2">
    <name type="scientific">Tritrichomonas musculus</name>
    <dbReference type="NCBI Taxonomy" id="1915356"/>
    <lineage>
        <taxon>Eukaryota</taxon>
        <taxon>Metamonada</taxon>
        <taxon>Parabasalia</taxon>
        <taxon>Tritrichomonadida</taxon>
        <taxon>Tritrichomonadidae</taxon>
        <taxon>Tritrichomonas</taxon>
    </lineage>
</organism>
<protein>
    <recommendedName>
        <fullName evidence="3">DUF3447 domain-containing protein</fullName>
    </recommendedName>
</protein>
<comment type="caution">
    <text evidence="1">The sequence shown here is derived from an EMBL/GenBank/DDBJ whole genome shotgun (WGS) entry which is preliminary data.</text>
</comment>
<dbReference type="Proteomes" id="UP001470230">
    <property type="component" value="Unassembled WGS sequence"/>
</dbReference>
<dbReference type="PANTHER" id="PTHR24159">
    <property type="match status" value="1"/>
</dbReference>
<dbReference type="EMBL" id="JAPFFF010000054">
    <property type="protein sequence ID" value="KAK8838783.1"/>
    <property type="molecule type" value="Genomic_DNA"/>
</dbReference>
<proteinExistence type="predicted"/>
<dbReference type="PANTHER" id="PTHR24159:SF5">
    <property type="entry name" value="ANK_REP_REGION DOMAIN-CONTAINING PROTEIN"/>
    <property type="match status" value="1"/>
</dbReference>
<dbReference type="InterPro" id="IPR036770">
    <property type="entry name" value="Ankyrin_rpt-contain_sf"/>
</dbReference>
<name>A0ABR2GXW0_9EUKA</name>
<accession>A0ABR2GXW0</accession>
<dbReference type="SUPFAM" id="SSF48403">
    <property type="entry name" value="Ankyrin repeat"/>
    <property type="match status" value="1"/>
</dbReference>
<reference evidence="1 2" key="1">
    <citation type="submission" date="2024-04" db="EMBL/GenBank/DDBJ databases">
        <title>Tritrichomonas musculus Genome.</title>
        <authorList>
            <person name="Alves-Ferreira E."/>
            <person name="Grigg M."/>
            <person name="Lorenzi H."/>
            <person name="Galac M."/>
        </authorList>
    </citation>
    <scope>NUCLEOTIDE SEQUENCE [LARGE SCALE GENOMIC DNA]</scope>
    <source>
        <strain evidence="1 2">EAF2021</strain>
    </source>
</reference>
<evidence type="ECO:0000313" key="1">
    <source>
        <dbReference type="EMBL" id="KAK8838783.1"/>
    </source>
</evidence>
<evidence type="ECO:0008006" key="3">
    <source>
        <dbReference type="Google" id="ProtNLM"/>
    </source>
</evidence>
<sequence length="359" mass="43097">MEIKAYFDKKKEIYDNLLNILEDSESSNDDFESFVDSIKTEINNDKEEMANFVYLLTSISNNHHRYPKFNSKIEQIFISFKDEINQNISNSELFEIIKINKKLLLFLFDQRIVTIDSYIADELKSKPDYFDFFLPELKINSKYEENYCKKRQIGENDSYICDLIRQDSVEEFVSYANRTNLQLSKKIERSTFETNLYLIENEPSLIEYAAFFGSIQIFQYLQFNHVKLEPNLWFYVIHSKSSELIHLLEENEVKPPNDSYLKCFEESIKCHHNDIAEYIKNHFLFEMEESTKKSEKLIECIFKYSNYSFLPEILDRNDLFFYFCNYNYNKIVDLLIKQKEEYIQTKIISELLCFNSVHL</sequence>
<evidence type="ECO:0000313" key="2">
    <source>
        <dbReference type="Proteomes" id="UP001470230"/>
    </source>
</evidence>